<protein>
    <submittedName>
        <fullName evidence="2">Uncharacterized protein</fullName>
    </submittedName>
</protein>
<feature type="region of interest" description="Disordered" evidence="1">
    <location>
        <begin position="53"/>
        <end position="89"/>
    </location>
</feature>
<evidence type="ECO:0000256" key="1">
    <source>
        <dbReference type="SAM" id="MobiDB-lite"/>
    </source>
</evidence>
<evidence type="ECO:0000313" key="2">
    <source>
        <dbReference type="EMBL" id="CAK0846771.1"/>
    </source>
</evidence>
<sequence>MLRWGAKAVGAFTIGTSSTLDSGTGDGTGARAFAGAPVAAEGAEGMGRTVGCALEQGAPSDPGDAAAAPFDGDKGDVESDGGAAQVPTAKNAPIASAIDKCKATASHFARL</sequence>
<dbReference type="Proteomes" id="UP001189429">
    <property type="component" value="Unassembled WGS sequence"/>
</dbReference>
<keyword evidence="3" id="KW-1185">Reference proteome</keyword>
<organism evidence="2 3">
    <name type="scientific">Prorocentrum cordatum</name>
    <dbReference type="NCBI Taxonomy" id="2364126"/>
    <lineage>
        <taxon>Eukaryota</taxon>
        <taxon>Sar</taxon>
        <taxon>Alveolata</taxon>
        <taxon>Dinophyceae</taxon>
        <taxon>Prorocentrales</taxon>
        <taxon>Prorocentraceae</taxon>
        <taxon>Prorocentrum</taxon>
    </lineage>
</organism>
<name>A0ABN9TLM6_9DINO</name>
<proteinExistence type="predicted"/>
<comment type="caution">
    <text evidence="2">The sequence shown here is derived from an EMBL/GenBank/DDBJ whole genome shotgun (WGS) entry which is preliminary data.</text>
</comment>
<feature type="compositionally biased region" description="Low complexity" evidence="1">
    <location>
        <begin position="57"/>
        <end position="70"/>
    </location>
</feature>
<gene>
    <name evidence="2" type="ORF">PCOR1329_LOCUS40183</name>
</gene>
<reference evidence="2" key="1">
    <citation type="submission" date="2023-10" db="EMBL/GenBank/DDBJ databases">
        <authorList>
            <person name="Chen Y."/>
            <person name="Shah S."/>
            <person name="Dougan E. K."/>
            <person name="Thang M."/>
            <person name="Chan C."/>
        </authorList>
    </citation>
    <scope>NUCLEOTIDE SEQUENCE [LARGE SCALE GENOMIC DNA]</scope>
</reference>
<dbReference type="EMBL" id="CAUYUJ010014846">
    <property type="protein sequence ID" value="CAK0846771.1"/>
    <property type="molecule type" value="Genomic_DNA"/>
</dbReference>
<evidence type="ECO:0000313" key="3">
    <source>
        <dbReference type="Proteomes" id="UP001189429"/>
    </source>
</evidence>
<accession>A0ABN9TLM6</accession>